<dbReference type="Proteomes" id="UP001501565">
    <property type="component" value="Unassembled WGS sequence"/>
</dbReference>
<gene>
    <name evidence="1" type="ORF">GCM10022277_14150</name>
</gene>
<proteinExistence type="predicted"/>
<keyword evidence="2" id="KW-1185">Reference proteome</keyword>
<dbReference type="RefSeq" id="WP_344796914.1">
    <property type="nucleotide sequence ID" value="NZ_BAABBN010000004.1"/>
</dbReference>
<accession>A0ABP7MBV9</accession>
<organism evidence="1 2">
    <name type="scientific">Litoribacillus peritrichatus</name>
    <dbReference type="NCBI Taxonomy" id="718191"/>
    <lineage>
        <taxon>Bacteria</taxon>
        <taxon>Pseudomonadati</taxon>
        <taxon>Pseudomonadota</taxon>
        <taxon>Gammaproteobacteria</taxon>
        <taxon>Oceanospirillales</taxon>
        <taxon>Oceanospirillaceae</taxon>
        <taxon>Litoribacillus</taxon>
    </lineage>
</organism>
<sequence length="135" mass="14961">MQRLSILRRVFSSFILLLLLTSISVVGHAREWAGLYHGKISGQPSQLTLNRAGNDIIGVLDTEGYRYKLEGNIQQGKLIGFCRDIKSGETGQLSASVTKDVIIIRVVLPGYHRPARLVFERADDTSSIFTKMASL</sequence>
<comment type="caution">
    <text evidence="1">The sequence shown here is derived from an EMBL/GenBank/DDBJ whole genome shotgun (WGS) entry which is preliminary data.</text>
</comment>
<dbReference type="EMBL" id="BAABBN010000004">
    <property type="protein sequence ID" value="GAA3919822.1"/>
    <property type="molecule type" value="Genomic_DNA"/>
</dbReference>
<evidence type="ECO:0000313" key="1">
    <source>
        <dbReference type="EMBL" id="GAA3919822.1"/>
    </source>
</evidence>
<name>A0ABP7MBV9_9GAMM</name>
<protein>
    <submittedName>
        <fullName evidence="1">Uncharacterized protein</fullName>
    </submittedName>
</protein>
<reference evidence="2" key="1">
    <citation type="journal article" date="2019" name="Int. J. Syst. Evol. Microbiol.">
        <title>The Global Catalogue of Microorganisms (GCM) 10K type strain sequencing project: providing services to taxonomists for standard genome sequencing and annotation.</title>
        <authorList>
            <consortium name="The Broad Institute Genomics Platform"/>
            <consortium name="The Broad Institute Genome Sequencing Center for Infectious Disease"/>
            <person name="Wu L."/>
            <person name="Ma J."/>
        </authorList>
    </citation>
    <scope>NUCLEOTIDE SEQUENCE [LARGE SCALE GENOMIC DNA]</scope>
    <source>
        <strain evidence="2">JCM 17551</strain>
    </source>
</reference>
<evidence type="ECO:0000313" key="2">
    <source>
        <dbReference type="Proteomes" id="UP001501565"/>
    </source>
</evidence>